<feature type="transmembrane region" description="Helical" evidence="7">
    <location>
        <begin position="351"/>
        <end position="371"/>
    </location>
</feature>
<dbReference type="InterPro" id="IPR049555">
    <property type="entry name" value="GDT1-like_CS"/>
</dbReference>
<evidence type="ECO:0000256" key="5">
    <source>
        <dbReference type="ARBA" id="ARBA00023136"/>
    </source>
</evidence>
<evidence type="ECO:0000256" key="1">
    <source>
        <dbReference type="ARBA" id="ARBA00004141"/>
    </source>
</evidence>
<feature type="compositionally biased region" description="Basic and acidic residues" evidence="6">
    <location>
        <begin position="69"/>
        <end position="86"/>
    </location>
</feature>
<evidence type="ECO:0000256" key="7">
    <source>
        <dbReference type="SAM" id="Phobius"/>
    </source>
</evidence>
<feature type="region of interest" description="Disordered" evidence="6">
    <location>
        <begin position="21"/>
        <end position="149"/>
    </location>
</feature>
<keyword evidence="3 7" id="KW-0812">Transmembrane</keyword>
<dbReference type="PANTHER" id="PTHR12608:SF1">
    <property type="entry name" value="TRANSMEMBRANE PROTEIN 165"/>
    <property type="match status" value="1"/>
</dbReference>
<dbReference type="Pfam" id="PF01169">
    <property type="entry name" value="GDT1"/>
    <property type="match status" value="2"/>
</dbReference>
<keyword evidence="10" id="KW-1185">Reference proteome</keyword>
<dbReference type="GO" id="GO:0000329">
    <property type="term" value="C:fungal-type vacuole membrane"/>
    <property type="evidence" value="ECO:0007669"/>
    <property type="project" value="TreeGrafter"/>
</dbReference>
<dbReference type="InterPro" id="IPR001727">
    <property type="entry name" value="GDT1-like"/>
</dbReference>
<organism evidence="9 10">
    <name type="scientific">Starmerella bacillaris</name>
    <name type="common">Yeast</name>
    <name type="synonym">Candida zemplinina</name>
    <dbReference type="NCBI Taxonomy" id="1247836"/>
    <lineage>
        <taxon>Eukaryota</taxon>
        <taxon>Fungi</taxon>
        <taxon>Dikarya</taxon>
        <taxon>Ascomycota</taxon>
        <taxon>Saccharomycotina</taxon>
        <taxon>Dipodascomycetes</taxon>
        <taxon>Dipodascales</taxon>
        <taxon>Trichomonascaceae</taxon>
        <taxon>Starmerella</taxon>
    </lineage>
</organism>
<dbReference type="GO" id="GO:0015085">
    <property type="term" value="F:calcium ion transmembrane transporter activity"/>
    <property type="evidence" value="ECO:0007669"/>
    <property type="project" value="TreeGrafter"/>
</dbReference>
<dbReference type="PANTHER" id="PTHR12608">
    <property type="entry name" value="TRANSMEMBRANE PROTEIN HTP-1 RELATED"/>
    <property type="match status" value="1"/>
</dbReference>
<comment type="subcellular location">
    <subcellularLocation>
        <location evidence="1">Membrane</location>
        <topology evidence="1">Multi-pass membrane protein</topology>
    </subcellularLocation>
</comment>
<gene>
    <name evidence="9" type="ORF">DASB73_033360</name>
</gene>
<feature type="compositionally biased region" description="Basic and acidic residues" evidence="6">
    <location>
        <begin position="111"/>
        <end position="126"/>
    </location>
</feature>
<dbReference type="GO" id="GO:0005794">
    <property type="term" value="C:Golgi apparatus"/>
    <property type="evidence" value="ECO:0007669"/>
    <property type="project" value="TreeGrafter"/>
</dbReference>
<reference evidence="9 10" key="1">
    <citation type="journal article" date="2023" name="Elife">
        <title>Identification of key yeast species and microbe-microbe interactions impacting larval growth of Drosophila in the wild.</title>
        <authorList>
            <person name="Mure A."/>
            <person name="Sugiura Y."/>
            <person name="Maeda R."/>
            <person name="Honda K."/>
            <person name="Sakurai N."/>
            <person name="Takahashi Y."/>
            <person name="Watada M."/>
            <person name="Katoh T."/>
            <person name="Gotoh A."/>
            <person name="Gotoh Y."/>
            <person name="Taniguchi I."/>
            <person name="Nakamura K."/>
            <person name="Hayashi T."/>
            <person name="Katayama T."/>
            <person name="Uemura T."/>
            <person name="Hattori Y."/>
        </authorList>
    </citation>
    <scope>NUCLEOTIDE SEQUENCE [LARGE SCALE GENOMIC DNA]</scope>
    <source>
        <strain evidence="9 10">SB-73</strain>
    </source>
</reference>
<feature type="transmembrane region" description="Helical" evidence="7">
    <location>
        <begin position="495"/>
        <end position="514"/>
    </location>
</feature>
<feature type="compositionally biased region" description="Low complexity" evidence="6">
    <location>
        <begin position="169"/>
        <end position="184"/>
    </location>
</feature>
<keyword evidence="8" id="KW-0732">Signal</keyword>
<keyword evidence="5 7" id="KW-0472">Membrane</keyword>
<sequence length="552" mass="59803">MKLSQTILLFLLGAPVLAASSGSVMRQDKAQKVSPQAKPAADKHGSSEFQNSQAAPDSPDSLEDAQDLVSKDSDSKNKNKNAKDSQDSDYDPNHLGVSGETKPAKAQVPKVNHDSGDIVPLADKKASANQEQDDDEVDAADSEDLDTDVLVFDDDDADFVETYVELWSTTATTTTTTTANAKATAEPKGKGKSSKKGKGKGKEEEEESIVDAEASTAVEAEPKKGSNNAKNNKKGSKATETITTTTRTTTRTTTTPTTTPTTTTTTTTATTSTALEVDESTIDRDEESREGTSRKVAAYRAQNDPKHAADEVHHETAISLFIGGLIMIVVSEIGDKTFFIAALMAMKYTPLYVFFSSYAAMFVMTVLSMFIGMILPSLLSKNVSTLLATILFLIFGIRLFKEGYHMDKSIKATEDLEEVEQTLAMKESTSASLKAEGGGVYARRNRRVRPWRRFVNYLEDLSSSPWVQIFVMTFLGEWGDRSQIATVAMGAGTNWIPVLLGCLAGHFITTAIAVMGGNLLASKLSLRTVTLSGAFCFLAFAILYFKEWLDLE</sequence>
<name>A0AAV5RMI2_STABA</name>
<keyword evidence="4 7" id="KW-1133">Transmembrane helix</keyword>
<protein>
    <submittedName>
        <fullName evidence="9">Ribosome biosynthesis protein</fullName>
    </submittedName>
</protein>
<feature type="chain" id="PRO_5043955295" evidence="8">
    <location>
        <begin position="19"/>
        <end position="552"/>
    </location>
</feature>
<feature type="transmembrane region" description="Helical" evidence="7">
    <location>
        <begin position="383"/>
        <end position="400"/>
    </location>
</feature>
<feature type="compositionally biased region" description="Acidic residues" evidence="6">
    <location>
        <begin position="131"/>
        <end position="149"/>
    </location>
</feature>
<comment type="caution">
    <text evidence="9">The sequence shown here is derived from an EMBL/GenBank/DDBJ whole genome shotgun (WGS) entry which is preliminary data.</text>
</comment>
<evidence type="ECO:0000256" key="4">
    <source>
        <dbReference type="ARBA" id="ARBA00022989"/>
    </source>
</evidence>
<dbReference type="Proteomes" id="UP001362899">
    <property type="component" value="Unassembled WGS sequence"/>
</dbReference>
<feature type="transmembrane region" description="Helical" evidence="7">
    <location>
        <begin position="526"/>
        <end position="545"/>
    </location>
</feature>
<evidence type="ECO:0000313" key="10">
    <source>
        <dbReference type="Proteomes" id="UP001362899"/>
    </source>
</evidence>
<evidence type="ECO:0000256" key="2">
    <source>
        <dbReference type="ARBA" id="ARBA00009190"/>
    </source>
</evidence>
<feature type="compositionally biased region" description="Low complexity" evidence="6">
    <location>
        <begin position="238"/>
        <end position="269"/>
    </location>
</feature>
<accession>A0AAV5RMI2</accession>
<dbReference type="GO" id="GO:0005384">
    <property type="term" value="F:manganese ion transmembrane transporter activity"/>
    <property type="evidence" value="ECO:0007669"/>
    <property type="project" value="TreeGrafter"/>
</dbReference>
<evidence type="ECO:0000256" key="8">
    <source>
        <dbReference type="SAM" id="SignalP"/>
    </source>
</evidence>
<comment type="similarity">
    <text evidence="2">Belongs to the GDT1 family.</text>
</comment>
<proteinExistence type="inferred from homology"/>
<evidence type="ECO:0000313" key="9">
    <source>
        <dbReference type="EMBL" id="GMM52373.1"/>
    </source>
</evidence>
<dbReference type="GO" id="GO:0032472">
    <property type="term" value="P:Golgi calcium ion transport"/>
    <property type="evidence" value="ECO:0007669"/>
    <property type="project" value="TreeGrafter"/>
</dbReference>
<feature type="region of interest" description="Disordered" evidence="6">
    <location>
        <begin position="169"/>
        <end position="269"/>
    </location>
</feature>
<dbReference type="GO" id="GO:0032468">
    <property type="term" value="P:Golgi calcium ion homeostasis"/>
    <property type="evidence" value="ECO:0007669"/>
    <property type="project" value="TreeGrafter"/>
</dbReference>
<evidence type="ECO:0000256" key="3">
    <source>
        <dbReference type="ARBA" id="ARBA00022692"/>
    </source>
</evidence>
<dbReference type="PROSITE" id="PS01214">
    <property type="entry name" value="UPF0016"/>
    <property type="match status" value="1"/>
</dbReference>
<dbReference type="AlphaFoldDB" id="A0AAV5RMI2"/>
<feature type="compositionally biased region" description="Basic residues" evidence="6">
    <location>
        <begin position="190"/>
        <end position="199"/>
    </location>
</feature>
<feature type="signal peptide" evidence="8">
    <location>
        <begin position="1"/>
        <end position="18"/>
    </location>
</feature>
<evidence type="ECO:0000256" key="6">
    <source>
        <dbReference type="SAM" id="MobiDB-lite"/>
    </source>
</evidence>
<dbReference type="EMBL" id="BTGC01000008">
    <property type="protein sequence ID" value="GMM52373.1"/>
    <property type="molecule type" value="Genomic_DNA"/>
</dbReference>